<dbReference type="STRING" id="1802532.A2210_01090"/>
<gene>
    <name evidence="1" type="ORF">A2210_01090</name>
</gene>
<reference evidence="1 2" key="1">
    <citation type="journal article" date="2016" name="Nat. Commun.">
        <title>Thousands of microbial genomes shed light on interconnected biogeochemical processes in an aquifer system.</title>
        <authorList>
            <person name="Anantharaman K."/>
            <person name="Brown C.T."/>
            <person name="Hug L.A."/>
            <person name="Sharon I."/>
            <person name="Castelle C.J."/>
            <person name="Probst A.J."/>
            <person name="Thomas B.C."/>
            <person name="Singh A."/>
            <person name="Wilkins M.J."/>
            <person name="Karaoz U."/>
            <person name="Brodie E.L."/>
            <person name="Williams K.H."/>
            <person name="Hubbard S.S."/>
            <person name="Banfield J.F."/>
        </authorList>
    </citation>
    <scope>NUCLEOTIDE SEQUENCE [LARGE SCALE GENOMIC DNA]</scope>
</reference>
<dbReference type="Pfam" id="PF13578">
    <property type="entry name" value="Methyltransf_24"/>
    <property type="match status" value="1"/>
</dbReference>
<evidence type="ECO:0000313" key="2">
    <source>
        <dbReference type="Proteomes" id="UP000177855"/>
    </source>
</evidence>
<organism evidence="1 2">
    <name type="scientific">Candidatus Woesebacteria bacterium RIFOXYA1_FULL_40_18</name>
    <dbReference type="NCBI Taxonomy" id="1802532"/>
    <lineage>
        <taxon>Bacteria</taxon>
        <taxon>Candidatus Woeseibacteriota</taxon>
    </lineage>
</organism>
<sequence length="205" mass="23413">MARKINPIAFITQKYNLSPKLGSVISLPDTRSGLAKLFQELGYKVGAEIGVERGFYSKEMCEANPGVKLYCIDPWKVYRKWGELNNQHYLNANYNNTIKRLAPYNCEIIRRSSEGAVVGFEPNTLDFIYIDGNHNYDYVLRDLGGWAKIIKTGGIVSGHDYRWRPHQGRARDDVERAIIKHFELSGPKTLFLLSAQGSSSWFYVK</sequence>
<accession>A0A1F8CJV4</accession>
<dbReference type="AlphaFoldDB" id="A0A1F8CJV4"/>
<dbReference type="EMBL" id="MGHS01000030">
    <property type="protein sequence ID" value="OGM76386.1"/>
    <property type="molecule type" value="Genomic_DNA"/>
</dbReference>
<protein>
    <recommendedName>
        <fullName evidence="3">Methyltransferase</fullName>
    </recommendedName>
</protein>
<evidence type="ECO:0008006" key="3">
    <source>
        <dbReference type="Google" id="ProtNLM"/>
    </source>
</evidence>
<dbReference type="Proteomes" id="UP000177855">
    <property type="component" value="Unassembled WGS sequence"/>
</dbReference>
<dbReference type="Gene3D" id="3.40.50.150">
    <property type="entry name" value="Vaccinia Virus protein VP39"/>
    <property type="match status" value="1"/>
</dbReference>
<proteinExistence type="predicted"/>
<dbReference type="SUPFAM" id="SSF53335">
    <property type="entry name" value="S-adenosyl-L-methionine-dependent methyltransferases"/>
    <property type="match status" value="1"/>
</dbReference>
<name>A0A1F8CJV4_9BACT</name>
<dbReference type="InterPro" id="IPR029063">
    <property type="entry name" value="SAM-dependent_MTases_sf"/>
</dbReference>
<comment type="caution">
    <text evidence="1">The sequence shown here is derived from an EMBL/GenBank/DDBJ whole genome shotgun (WGS) entry which is preliminary data.</text>
</comment>
<evidence type="ECO:0000313" key="1">
    <source>
        <dbReference type="EMBL" id="OGM76386.1"/>
    </source>
</evidence>